<gene>
    <name evidence="9" type="ORF">NHX12_033466</name>
</gene>
<comment type="similarity">
    <text evidence="2">Belongs to the CEP63 family.</text>
</comment>
<proteinExistence type="inferred from homology"/>
<evidence type="ECO:0000256" key="5">
    <source>
        <dbReference type="SAM" id="Coils"/>
    </source>
</evidence>
<dbReference type="InterPro" id="IPR057656">
    <property type="entry name" value="CEP63/Deup1_CC"/>
</dbReference>
<evidence type="ECO:0000256" key="4">
    <source>
        <dbReference type="ARBA" id="ARBA00023054"/>
    </source>
</evidence>
<protein>
    <recommendedName>
        <fullName evidence="11">Centrosomal protein of 63 kDa</fullName>
    </recommendedName>
</protein>
<accession>A0A9Q0E554</accession>
<evidence type="ECO:0000256" key="1">
    <source>
        <dbReference type="ARBA" id="ARBA00004496"/>
    </source>
</evidence>
<feature type="domain" description="CEP63/Deup1 N-terminal" evidence="7">
    <location>
        <begin position="17"/>
        <end position="122"/>
    </location>
</feature>
<dbReference type="Proteomes" id="UP001148018">
    <property type="component" value="Unassembled WGS sequence"/>
</dbReference>
<evidence type="ECO:0008006" key="11">
    <source>
        <dbReference type="Google" id="ProtNLM"/>
    </source>
</evidence>
<feature type="domain" description="CEP63/Deup1 CEP152 binding coiled coil" evidence="8">
    <location>
        <begin position="391"/>
        <end position="425"/>
    </location>
</feature>
<evidence type="ECO:0000256" key="6">
    <source>
        <dbReference type="SAM" id="MobiDB-lite"/>
    </source>
</evidence>
<organism evidence="9 10">
    <name type="scientific">Muraenolepis orangiensis</name>
    <name type="common">Patagonian moray cod</name>
    <dbReference type="NCBI Taxonomy" id="630683"/>
    <lineage>
        <taxon>Eukaryota</taxon>
        <taxon>Metazoa</taxon>
        <taxon>Chordata</taxon>
        <taxon>Craniata</taxon>
        <taxon>Vertebrata</taxon>
        <taxon>Euteleostomi</taxon>
        <taxon>Actinopterygii</taxon>
        <taxon>Neopterygii</taxon>
        <taxon>Teleostei</taxon>
        <taxon>Neoteleostei</taxon>
        <taxon>Acanthomorphata</taxon>
        <taxon>Zeiogadaria</taxon>
        <taxon>Gadariae</taxon>
        <taxon>Gadiformes</taxon>
        <taxon>Muraenolepidoidei</taxon>
        <taxon>Muraenolepididae</taxon>
        <taxon>Muraenolepis</taxon>
    </lineage>
</organism>
<dbReference type="InterPro" id="IPR031470">
    <property type="entry name" value="CEP63/Deup1_N"/>
</dbReference>
<keyword evidence="3" id="KW-0963">Cytoplasm</keyword>
<feature type="coiled-coil region" evidence="5">
    <location>
        <begin position="130"/>
        <end position="157"/>
    </location>
</feature>
<feature type="region of interest" description="Disordered" evidence="6">
    <location>
        <begin position="278"/>
        <end position="383"/>
    </location>
</feature>
<evidence type="ECO:0000313" key="9">
    <source>
        <dbReference type="EMBL" id="KAJ3599506.1"/>
    </source>
</evidence>
<evidence type="ECO:0000256" key="2">
    <source>
        <dbReference type="ARBA" id="ARBA00007181"/>
    </source>
</evidence>
<feature type="compositionally biased region" description="Basic and acidic residues" evidence="6">
    <location>
        <begin position="358"/>
        <end position="370"/>
    </location>
</feature>
<evidence type="ECO:0000259" key="8">
    <source>
        <dbReference type="Pfam" id="PF25771"/>
    </source>
</evidence>
<dbReference type="AlphaFoldDB" id="A0A9Q0E554"/>
<feature type="compositionally biased region" description="Acidic residues" evidence="6">
    <location>
        <begin position="373"/>
        <end position="383"/>
    </location>
</feature>
<evidence type="ECO:0000259" key="7">
    <source>
        <dbReference type="Pfam" id="PF17045"/>
    </source>
</evidence>
<dbReference type="Pfam" id="PF25771">
    <property type="entry name" value="CC_CEP152-bind"/>
    <property type="match status" value="1"/>
</dbReference>
<dbReference type="Gene3D" id="1.20.5.340">
    <property type="match status" value="1"/>
</dbReference>
<evidence type="ECO:0000313" key="10">
    <source>
        <dbReference type="Proteomes" id="UP001148018"/>
    </source>
</evidence>
<dbReference type="EMBL" id="JANIIK010000048">
    <property type="protein sequence ID" value="KAJ3599506.1"/>
    <property type="molecule type" value="Genomic_DNA"/>
</dbReference>
<sequence length="493" mass="55732">MDPLLETLKNSDLSAVLSSCEPELQELMRQIDMMIDRQKREWQAEELRSTRRLGEQREVEMGFLRKQLEDAQAGRLGLAGRYEEQLLKVHEELSKLKRSYQKLQRKHLKEASEGVKGREQIHLKDKAELRLEERGEVQRLQGEVARLQQALQDKDHEMGMEQASRLRSEQGLKHQLSRTTEERAVAVSDARKLGEELQRSRLTHGGEVEGVRREVSRLTGELHHRELAVAGLQGSASAAQRQLHGETQRAERREAELTVLQVQVESLKKENQHLSAMLERLDSSQSPKRGVVPRGSVGERGVSSPCGLERENQQLRQEVAQMKSRLQASAPERASPGRAESSQPLSTPLGPGRKRMGREKGVAEGRHSSGSEEVLDPLEAGDEETAEGVVSRFLVGETLRSEELLQRLDAHVQGMREDNARTARRASLGHKLNRCKVQALLPHGDQSSVTELKVIQALLPLRPELYYRGDEIGVTTGTRALLPRRRDRCYDWD</sequence>
<evidence type="ECO:0000256" key="3">
    <source>
        <dbReference type="ARBA" id="ARBA00022490"/>
    </source>
</evidence>
<dbReference type="GO" id="GO:0007099">
    <property type="term" value="P:centriole replication"/>
    <property type="evidence" value="ECO:0007669"/>
    <property type="project" value="TreeGrafter"/>
</dbReference>
<dbReference type="GO" id="GO:0005814">
    <property type="term" value="C:centriole"/>
    <property type="evidence" value="ECO:0007669"/>
    <property type="project" value="TreeGrafter"/>
</dbReference>
<feature type="coiled-coil region" evidence="5">
    <location>
        <begin position="79"/>
        <end position="106"/>
    </location>
</feature>
<comment type="caution">
    <text evidence="9">The sequence shown here is derived from an EMBL/GenBank/DDBJ whole genome shotgun (WGS) entry which is preliminary data.</text>
</comment>
<comment type="subcellular location">
    <subcellularLocation>
        <location evidence="1">Cytoplasm</location>
    </subcellularLocation>
</comment>
<dbReference type="GO" id="GO:0005737">
    <property type="term" value="C:cytoplasm"/>
    <property type="evidence" value="ECO:0007669"/>
    <property type="project" value="UniProtKB-SubCell"/>
</dbReference>
<dbReference type="PANTHER" id="PTHR18875">
    <property type="entry name" value="SARCOMA ANTIGEN NY-SAR-24/CYTOSKELETAL PROTEIN SOJO"/>
    <property type="match status" value="1"/>
</dbReference>
<name>A0A9Q0E554_9TELE</name>
<reference evidence="9" key="1">
    <citation type="submission" date="2022-07" db="EMBL/GenBank/DDBJ databases">
        <title>Chromosome-level genome of Muraenolepis orangiensis.</title>
        <authorList>
            <person name="Kim J."/>
        </authorList>
    </citation>
    <scope>NUCLEOTIDE SEQUENCE</scope>
    <source>
        <strain evidence="9">KU_S4_2022</strain>
        <tissue evidence="9">Muscle</tissue>
    </source>
</reference>
<dbReference type="GO" id="GO:0098535">
    <property type="term" value="P:de novo centriole assembly involved in multi-ciliated epithelial cell differentiation"/>
    <property type="evidence" value="ECO:0007669"/>
    <property type="project" value="TreeGrafter"/>
</dbReference>
<keyword evidence="10" id="KW-1185">Reference proteome</keyword>
<keyword evidence="4 5" id="KW-0175">Coiled coil</keyword>
<dbReference type="Pfam" id="PF17045">
    <property type="entry name" value="CEP63"/>
    <property type="match status" value="1"/>
</dbReference>
<dbReference type="PANTHER" id="PTHR18875:SF3">
    <property type="entry name" value="CENTROSOMAL PROTEIN OF 63 KDA"/>
    <property type="match status" value="1"/>
</dbReference>
<dbReference type="OrthoDB" id="10007333at2759"/>